<evidence type="ECO:0008006" key="4">
    <source>
        <dbReference type="Google" id="ProtNLM"/>
    </source>
</evidence>
<dbReference type="EMBL" id="AZGF01000013">
    <property type="protein sequence ID" value="KRM11887.1"/>
    <property type="molecule type" value="Genomic_DNA"/>
</dbReference>
<accession>A0A0R1W306</accession>
<name>A0A0R1W306_9LACO</name>
<comment type="caution">
    <text evidence="2">The sequence shown here is derived from an EMBL/GenBank/DDBJ whole genome shotgun (WGS) entry which is preliminary data.</text>
</comment>
<dbReference type="STRING" id="1423807.FD16_GL000426"/>
<dbReference type="eggNOG" id="COG4392">
    <property type="taxonomic scope" value="Bacteria"/>
</dbReference>
<keyword evidence="1" id="KW-0812">Transmembrane</keyword>
<organism evidence="2 3">
    <name type="scientific">Paucilactobacillus suebicus DSM 5007 = KCTC 3549</name>
    <dbReference type="NCBI Taxonomy" id="1423807"/>
    <lineage>
        <taxon>Bacteria</taxon>
        <taxon>Bacillati</taxon>
        <taxon>Bacillota</taxon>
        <taxon>Bacilli</taxon>
        <taxon>Lactobacillales</taxon>
        <taxon>Lactobacillaceae</taxon>
        <taxon>Paucilactobacillus</taxon>
    </lineage>
</organism>
<evidence type="ECO:0000313" key="3">
    <source>
        <dbReference type="Proteomes" id="UP000051820"/>
    </source>
</evidence>
<keyword evidence="3" id="KW-1185">Reference proteome</keyword>
<protein>
    <recommendedName>
        <fullName evidence="4">Branched-chain amino acid transport</fullName>
    </recommendedName>
</protein>
<proteinExistence type="predicted"/>
<feature type="transmembrane region" description="Helical" evidence="1">
    <location>
        <begin position="32"/>
        <end position="60"/>
    </location>
</feature>
<dbReference type="InterPro" id="IPR008407">
    <property type="entry name" value="Brnchd-chn_aa_trnsp_AzlD"/>
</dbReference>
<evidence type="ECO:0000256" key="1">
    <source>
        <dbReference type="SAM" id="Phobius"/>
    </source>
</evidence>
<keyword evidence="1" id="KW-1133">Transmembrane helix</keyword>
<evidence type="ECO:0000313" key="2">
    <source>
        <dbReference type="EMBL" id="KRM11887.1"/>
    </source>
</evidence>
<keyword evidence="1" id="KW-0472">Membrane</keyword>
<dbReference type="PATRIC" id="fig|1423807.3.peg.432"/>
<dbReference type="AlphaFoldDB" id="A0A0R1W306"/>
<sequence length="64" mass="7056">MPIVIMAALWFENLFTQRMGHLPGIDYENLFASIPTIIGAILTKSLLAIVIIGIVSLAVIRMIM</sequence>
<dbReference type="Proteomes" id="UP000051820">
    <property type="component" value="Unassembled WGS sequence"/>
</dbReference>
<reference evidence="2 3" key="1">
    <citation type="journal article" date="2015" name="Genome Announc.">
        <title>Expanding the biotechnology potential of lactobacilli through comparative genomics of 213 strains and associated genera.</title>
        <authorList>
            <person name="Sun Z."/>
            <person name="Harris H.M."/>
            <person name="McCann A."/>
            <person name="Guo C."/>
            <person name="Argimon S."/>
            <person name="Zhang W."/>
            <person name="Yang X."/>
            <person name="Jeffery I.B."/>
            <person name="Cooney J.C."/>
            <person name="Kagawa T.F."/>
            <person name="Liu W."/>
            <person name="Song Y."/>
            <person name="Salvetti E."/>
            <person name="Wrobel A."/>
            <person name="Rasinkangas P."/>
            <person name="Parkhill J."/>
            <person name="Rea M.C."/>
            <person name="O'Sullivan O."/>
            <person name="Ritari J."/>
            <person name="Douillard F.P."/>
            <person name="Paul Ross R."/>
            <person name="Yang R."/>
            <person name="Briner A.E."/>
            <person name="Felis G.E."/>
            <person name="de Vos W.M."/>
            <person name="Barrangou R."/>
            <person name="Klaenhammer T.R."/>
            <person name="Caufield P.W."/>
            <person name="Cui Y."/>
            <person name="Zhang H."/>
            <person name="O'Toole P.W."/>
        </authorList>
    </citation>
    <scope>NUCLEOTIDE SEQUENCE [LARGE SCALE GENOMIC DNA]</scope>
    <source>
        <strain evidence="2 3">DSM 5007</strain>
    </source>
</reference>
<gene>
    <name evidence="2" type="ORF">FD16_GL000426</name>
</gene>
<dbReference type="Pfam" id="PF05437">
    <property type="entry name" value="AzlD"/>
    <property type="match status" value="1"/>
</dbReference>